<dbReference type="Proteomes" id="UP001324427">
    <property type="component" value="Unassembled WGS sequence"/>
</dbReference>
<sequence length="147" mass="17253">MASQLFATLFRRAPQVPGANAIKFPFTAETNPYRSKRTWPPDFTKLSQKHQFRLERRYRRRTKLKWARPTWKKVTKLTQWGSILFVVVYGVGWLDMSGGREGEGDERTVWEEVRRWWAGGEGEGLVERGRRVNGEVVGDGKRDWRRG</sequence>
<keyword evidence="2" id="KW-1185">Reference proteome</keyword>
<dbReference type="EMBL" id="JAVFHQ010000009">
    <property type="protein sequence ID" value="KAK4547965.1"/>
    <property type="molecule type" value="Genomic_DNA"/>
</dbReference>
<evidence type="ECO:0000313" key="2">
    <source>
        <dbReference type="Proteomes" id="UP001324427"/>
    </source>
</evidence>
<comment type="caution">
    <text evidence="1">The sequence shown here is derived from an EMBL/GenBank/DDBJ whole genome shotgun (WGS) entry which is preliminary data.</text>
</comment>
<evidence type="ECO:0000313" key="1">
    <source>
        <dbReference type="EMBL" id="KAK4547965.1"/>
    </source>
</evidence>
<gene>
    <name evidence="1" type="ORF">LTR36_010684</name>
</gene>
<proteinExistence type="predicted"/>
<organism evidence="1 2">
    <name type="scientific">Oleoguttula mirabilis</name>
    <dbReference type="NCBI Taxonomy" id="1507867"/>
    <lineage>
        <taxon>Eukaryota</taxon>
        <taxon>Fungi</taxon>
        <taxon>Dikarya</taxon>
        <taxon>Ascomycota</taxon>
        <taxon>Pezizomycotina</taxon>
        <taxon>Dothideomycetes</taxon>
        <taxon>Dothideomycetidae</taxon>
        <taxon>Mycosphaerellales</taxon>
        <taxon>Teratosphaeriaceae</taxon>
        <taxon>Oleoguttula</taxon>
    </lineage>
</organism>
<protein>
    <submittedName>
        <fullName evidence="1">Uncharacterized protein</fullName>
    </submittedName>
</protein>
<name>A0AAV9JTQ7_9PEZI</name>
<reference evidence="1 2" key="1">
    <citation type="submission" date="2021-11" db="EMBL/GenBank/DDBJ databases">
        <title>Black yeast isolated from Biological Soil Crust.</title>
        <authorList>
            <person name="Kurbessoian T."/>
        </authorList>
    </citation>
    <scope>NUCLEOTIDE SEQUENCE [LARGE SCALE GENOMIC DNA]</scope>
    <source>
        <strain evidence="1 2">CCFEE 5522</strain>
    </source>
</reference>
<dbReference type="AlphaFoldDB" id="A0AAV9JTQ7"/>
<accession>A0AAV9JTQ7</accession>